<protein>
    <recommendedName>
        <fullName evidence="3">Tetratricopeptide repeat protein 39C</fullName>
    </recommendedName>
</protein>
<dbReference type="OrthoDB" id="43460at2759"/>
<dbReference type="PANTHER" id="PTHR31859:SF1">
    <property type="entry name" value="TETRATRICOPEPTIDE REPEAT PROTEIN 39C"/>
    <property type="match status" value="1"/>
</dbReference>
<dbReference type="VEuPathDB" id="FungiDB:BCV72DRAFT_306203"/>
<sequence length="773" mass="88254">MVAVLELKDTVEEHCVDPMGTEHARDNENPLELEQIVNVLQSILIVQKQNEDEKARKMTTTTQINNQSEQYYTSKKLKREEQVIVDYELDQHISHSHLLVKHGSSNEANLITLGCVDTKLIQANTLTPREQEKADEPIQKAVFCLFNNQFMNAKRLFEQQANSDPLHALGLGSMMFLKAVITFDHQVHQDSINVLTKVYQIATAQIDKATRRHIGSTVSQYLSSCRQYIRLSKAVPTDIKPVQPKQLEMHRVEPISNGILRAHVVKAEACLQIAILYLLQETVAGYVKCGLNLRRAYVSYSIVWQEYKRMGQLHNEYIDGGTISGIQFGIGAIHLILSSLPQKVLRVISAFGWKPDKHLGFVLLKLCLEERRVRSPMASVMLLAYYTTLTSLCPQLLAGEYTQPAIETLLDAQRIYPNSCIFLYFAGRTSRLARNLILSSQSFLYASEISKNEWAEVEMRHVCSYEIALNHMMYSHWKEANDIFSTLYNDKYFSPALFRYLSGACLDMMGERTEAILALADVPSLISNKSSATEQYILRKVKFLQLSGYQDMDMILCALEYLYFMNAFEFMGIHELEHNLELVDDALSGILEAEKLEYTIRTRELLPETPPPQYEDQRGVLLLLKVAILNAMNCHQESIIHLNWVIDQRHKIKAEKWVVPYIFWEAGVTAWNMEQRSQGVSFWQTALKYTNYDFENRLVMKINLAMTHANEVGVYPIELKKQCKLNSSIMCTGNTLHDSGIIMYQSSESTTDCEDEGNESIDKAVDRSSLGSC</sequence>
<dbReference type="Pfam" id="PF10300">
    <property type="entry name" value="Iml2-TPR_39"/>
    <property type="match status" value="1"/>
</dbReference>
<dbReference type="EMBL" id="KV921939">
    <property type="protein sequence ID" value="ORE05684.1"/>
    <property type="molecule type" value="Genomic_DNA"/>
</dbReference>
<name>A0A1X0R113_RHIZD</name>
<evidence type="ECO:0008006" key="3">
    <source>
        <dbReference type="Google" id="ProtNLM"/>
    </source>
</evidence>
<dbReference type="Proteomes" id="UP000242414">
    <property type="component" value="Unassembled WGS sequence"/>
</dbReference>
<organism evidence="2">
    <name type="scientific">Rhizopus microsporus var. microsporus</name>
    <dbReference type="NCBI Taxonomy" id="86635"/>
    <lineage>
        <taxon>Eukaryota</taxon>
        <taxon>Fungi</taxon>
        <taxon>Fungi incertae sedis</taxon>
        <taxon>Mucoromycota</taxon>
        <taxon>Mucoromycotina</taxon>
        <taxon>Mucoromycetes</taxon>
        <taxon>Mucorales</taxon>
        <taxon>Mucorineae</taxon>
        <taxon>Rhizopodaceae</taxon>
        <taxon>Rhizopus</taxon>
    </lineage>
</organism>
<dbReference type="PANTHER" id="PTHR31859">
    <property type="entry name" value="TETRATRICOPEPTIDE REPEAT PROTEIN 39 FAMILY MEMBER"/>
    <property type="match status" value="1"/>
</dbReference>
<dbReference type="InterPro" id="IPR019412">
    <property type="entry name" value="IML2/TPR_39"/>
</dbReference>
<accession>A0A1X0R113</accession>
<evidence type="ECO:0000256" key="1">
    <source>
        <dbReference type="SAM" id="MobiDB-lite"/>
    </source>
</evidence>
<dbReference type="AlphaFoldDB" id="A0A1X0R113"/>
<feature type="region of interest" description="Disordered" evidence="1">
    <location>
        <begin position="750"/>
        <end position="773"/>
    </location>
</feature>
<evidence type="ECO:0000313" key="2">
    <source>
        <dbReference type="EMBL" id="ORE05684.1"/>
    </source>
</evidence>
<reference evidence="2" key="1">
    <citation type="journal article" date="2016" name="Proc. Natl. Acad. Sci. U.S.A.">
        <title>Lipid metabolic changes in an early divergent fungus govern the establishment of a mutualistic symbiosis with endobacteria.</title>
        <authorList>
            <person name="Lastovetsky O.A."/>
            <person name="Gaspar M.L."/>
            <person name="Mondo S.J."/>
            <person name="LaButti K.M."/>
            <person name="Sandor L."/>
            <person name="Grigoriev I.V."/>
            <person name="Henry S.A."/>
            <person name="Pawlowska T.E."/>
        </authorList>
    </citation>
    <scope>NUCLEOTIDE SEQUENCE [LARGE SCALE GENOMIC DNA]</scope>
    <source>
        <strain evidence="2">ATCC 52814</strain>
    </source>
</reference>
<proteinExistence type="predicted"/>
<gene>
    <name evidence="2" type="ORF">BCV72DRAFT_306203</name>
</gene>